<evidence type="ECO:0000256" key="1">
    <source>
        <dbReference type="ARBA" id="ARBA00004651"/>
    </source>
</evidence>
<gene>
    <name evidence="8" type="ORF">LXN57_34115</name>
</gene>
<feature type="transmembrane region" description="Helical" evidence="6">
    <location>
        <begin position="923"/>
        <end position="947"/>
    </location>
</feature>
<comment type="subcellular location">
    <subcellularLocation>
        <location evidence="1">Cell membrane</location>
        <topology evidence="1">Multi-pass membrane protein</topology>
    </subcellularLocation>
</comment>
<protein>
    <submittedName>
        <fullName evidence="8">ABC transporter permease</fullName>
    </submittedName>
</protein>
<evidence type="ECO:0000256" key="2">
    <source>
        <dbReference type="ARBA" id="ARBA00022475"/>
    </source>
</evidence>
<feature type="domain" description="ABC3 transporter permease C-terminal" evidence="7">
    <location>
        <begin position="302"/>
        <end position="374"/>
    </location>
</feature>
<sequence length="1000" mass="102634">MIALVLAMVWARRGQTLVVALLALFGVAAAVAAPAYLRAADRAVAAGQVETATPNELAVAVRAYQQDVREDKPGAEPRGPDLERSGTALAGLPGFDYVYSMEFPAIGIEPSIAYATRFAYRQDVCDHLEMTAGRCLVGESDIVLPEQIGRRLEIGAGDSVSLSFALRIVPRGEPPFYVKNGAAKRFLVAGLYRVPDPGDVYWGSRGFINPGASLPAGAGLPAFVNSATIHAMDRGAVDTGLDAFPEPGALDVDKLPAVRDGLADVRAGVTAFQGGVELHSQLPDLLARIDSGRDAGHRIVPVLAVALVLLACLTIFLAVGYGTEGRRPELAVVALRGARWGQRWWLATGENLVAILIGATAGCLAGQLLVNAFAAYRFPGVGADPGLESLRWAPVAAGAAVLTALLAERRQIATPVAELLRRAPSVPDSARAVAADLVVVILAAVAVVQLSSTLRGVGTAAAALVLLAGSLVAARLLVPLATVLGRRALRRGRLGVALAGLQLSRRPGAVRLFALLTAAVAVIGYAAAAVDVAAGGRSDQAVLGTGATRVLHLAPTGRQNLLAAVRAVDPQGTFAMAAVTLPSEPGAPSAVAVDTTRLNAVAAWPSGGPAATRIAQQLHPAAAPPVNVDGAQVTFDISARFAQGKAVAVTAVLSPREGGNDEVVELGVLRNGRHTYGQSVQACARGCTLNSLRIVGGQGTLDVAGVLTVHSINDAPSDVLNDPAPWRASEGGRIGAGAPGGLEIEVTSLNGLPDGMFVHPASAPYPLPVAVSGVTALPAIDNLDARATPVDVRASLPAVPGAGSPAVLTDLDYADRLATDGATSSNAMVWLNDKAPEDVVAALSAHNLTVIADVRAADVRKRLDKQGPAIALWFYVIVAALATALAAGALVLAAAVDRERQVEDLSALRGQGLSRSALRQATLWTYPVLVVAAVVAGTGVATVGWWLTGWALPLAGLDPPALPLAAWPRLLTMLLTAAVTTLLLAGAAVLAGRRTLRGIS</sequence>
<evidence type="ECO:0000256" key="4">
    <source>
        <dbReference type="ARBA" id="ARBA00022989"/>
    </source>
</evidence>
<evidence type="ECO:0000313" key="8">
    <source>
        <dbReference type="EMBL" id="MCM4082617.1"/>
    </source>
</evidence>
<keyword evidence="4 6" id="KW-1133">Transmembrane helix</keyword>
<feature type="transmembrane region" description="Helical" evidence="6">
    <location>
        <begin position="344"/>
        <end position="370"/>
    </location>
</feature>
<dbReference type="EMBL" id="JAMQOL010000049">
    <property type="protein sequence ID" value="MCM4082617.1"/>
    <property type="molecule type" value="Genomic_DNA"/>
</dbReference>
<accession>A0ABT0Y999</accession>
<evidence type="ECO:0000313" key="9">
    <source>
        <dbReference type="Proteomes" id="UP001523216"/>
    </source>
</evidence>
<feature type="transmembrane region" description="Helical" evidence="6">
    <location>
        <begin position="429"/>
        <end position="448"/>
    </location>
</feature>
<proteinExistence type="predicted"/>
<dbReference type="Pfam" id="PF02687">
    <property type="entry name" value="FtsX"/>
    <property type="match status" value="1"/>
</dbReference>
<evidence type="ECO:0000256" key="3">
    <source>
        <dbReference type="ARBA" id="ARBA00022692"/>
    </source>
</evidence>
<feature type="transmembrane region" description="Helical" evidence="6">
    <location>
        <begin position="460"/>
        <end position="484"/>
    </location>
</feature>
<evidence type="ECO:0000256" key="6">
    <source>
        <dbReference type="SAM" id="Phobius"/>
    </source>
</evidence>
<keyword evidence="3 6" id="KW-0812">Transmembrane</keyword>
<reference evidence="8 9" key="1">
    <citation type="submission" date="2022-06" db="EMBL/GenBank/DDBJ databases">
        <title>Actinoplanes abujensis sp. nov., isolated from Nigerian arid soil.</title>
        <authorList>
            <person name="Ding P."/>
        </authorList>
    </citation>
    <scope>NUCLEOTIDE SEQUENCE [LARGE SCALE GENOMIC DNA]</scope>
    <source>
        <strain evidence="9">TRM88002</strain>
    </source>
</reference>
<evidence type="ECO:0000259" key="7">
    <source>
        <dbReference type="Pfam" id="PF02687"/>
    </source>
</evidence>
<keyword evidence="2" id="KW-1003">Cell membrane</keyword>
<organism evidence="8 9">
    <name type="scientific">Paractinoplanes hotanensis</name>
    <dbReference type="NCBI Taxonomy" id="2906497"/>
    <lineage>
        <taxon>Bacteria</taxon>
        <taxon>Bacillati</taxon>
        <taxon>Actinomycetota</taxon>
        <taxon>Actinomycetes</taxon>
        <taxon>Micromonosporales</taxon>
        <taxon>Micromonosporaceae</taxon>
        <taxon>Paractinoplanes</taxon>
    </lineage>
</organism>
<feature type="transmembrane region" description="Helical" evidence="6">
    <location>
        <begin position="967"/>
        <end position="991"/>
    </location>
</feature>
<dbReference type="Proteomes" id="UP001523216">
    <property type="component" value="Unassembled WGS sequence"/>
</dbReference>
<comment type="caution">
    <text evidence="8">The sequence shown here is derived from an EMBL/GenBank/DDBJ whole genome shotgun (WGS) entry which is preliminary data.</text>
</comment>
<dbReference type="RefSeq" id="WP_251802347.1">
    <property type="nucleotide sequence ID" value="NZ_JAMQOL010000049.1"/>
</dbReference>
<feature type="transmembrane region" description="Helical" evidence="6">
    <location>
        <begin position="299"/>
        <end position="323"/>
    </location>
</feature>
<keyword evidence="5 6" id="KW-0472">Membrane</keyword>
<dbReference type="InterPro" id="IPR003838">
    <property type="entry name" value="ABC3_permease_C"/>
</dbReference>
<keyword evidence="9" id="KW-1185">Reference proteome</keyword>
<feature type="transmembrane region" description="Helical" evidence="6">
    <location>
        <begin position="872"/>
        <end position="896"/>
    </location>
</feature>
<feature type="transmembrane region" description="Helical" evidence="6">
    <location>
        <begin position="512"/>
        <end position="530"/>
    </location>
</feature>
<name>A0ABT0Y999_9ACTN</name>
<evidence type="ECO:0000256" key="5">
    <source>
        <dbReference type="ARBA" id="ARBA00023136"/>
    </source>
</evidence>